<dbReference type="Gene3D" id="3.40.50.2000">
    <property type="entry name" value="Glycogen Phosphorylase B"/>
    <property type="match status" value="1"/>
</dbReference>
<dbReference type="OrthoDB" id="5835829at2759"/>
<keyword evidence="5" id="KW-0732">Signal</keyword>
<dbReference type="GeneID" id="108676793"/>
<keyword evidence="3" id="KW-0808">Transferase</keyword>
<keyword evidence="4" id="KW-1133">Transmembrane helix</keyword>
<accession>A0A8B7P389</accession>
<dbReference type="CDD" id="cd03784">
    <property type="entry name" value="GT1_Gtf-like"/>
    <property type="match status" value="1"/>
</dbReference>
<dbReference type="InterPro" id="IPR002213">
    <property type="entry name" value="UDP_glucos_trans"/>
</dbReference>
<dbReference type="GO" id="GO:0008194">
    <property type="term" value="F:UDP-glycosyltransferase activity"/>
    <property type="evidence" value="ECO:0007669"/>
    <property type="project" value="InterPro"/>
</dbReference>
<dbReference type="SUPFAM" id="SSF53756">
    <property type="entry name" value="UDP-Glycosyltransferase/glycogen phosphorylase"/>
    <property type="match status" value="1"/>
</dbReference>
<sequence length="523" mass="58946">MHLAVLSLLLAASTCAAKRTDLYYNSSLPAPQQHFKFLFLLPTPVTSHTWAVAPLAVALAHRGHEVSMLCDDPNIFEFPNVTCIYHGITITEQIPHKYGKDSNFVTEFTKILNSLDGIAEKMSSSAAFQKLYKSRKEFDLIVVEDFAMAVMYPLLNEMPYVLYSSLSLNAYQSAQLGNVQNPLYVAEGRSFDFPHSNSLMDRIKNLITNIFSYIFFGLLLHCATKTLETNVPDSRTLTELERNASVHFINTILALDGPMPLLPNQIPIGGIVLRPLSDLPEDIADFLSGEKPVVYVSFGISVLTDDNIPPENKKILFSVFSKLRYKVIVKISKQKYKRTDNVLYVDSVPQQTILAHPNVKAFVSHCGLGGAVEAIQNAVPIVGLPALLDQHRTAFLLQKHGAAILLSWDILDEKNLENAIEEVILNPSYRRKMGDLSRIFRDQLVSPLDTAVYWTEYAARHQGAPHLQSPARGHSFIKLFGLDFIVSIFFGLLLIQWMWKWRSTTQFARRIDYNKNKCDNLQE</sequence>
<dbReference type="KEGG" id="hazt:108676793"/>
<dbReference type="PANTHER" id="PTHR48043">
    <property type="entry name" value="EG:EG0003.4 PROTEIN-RELATED"/>
    <property type="match status" value="1"/>
</dbReference>
<evidence type="ECO:0000256" key="2">
    <source>
        <dbReference type="ARBA" id="ARBA00022676"/>
    </source>
</evidence>
<keyword evidence="6" id="KW-1185">Reference proteome</keyword>
<gene>
    <name evidence="7" type="primary">LOC108676793</name>
</gene>
<feature type="chain" id="PRO_5034451268" evidence="5">
    <location>
        <begin position="18"/>
        <end position="523"/>
    </location>
</feature>
<comment type="similarity">
    <text evidence="1">Belongs to the UDP-glycosyltransferase family.</text>
</comment>
<keyword evidence="2" id="KW-0328">Glycosyltransferase</keyword>
<organism evidence="6 7">
    <name type="scientific">Hyalella azteca</name>
    <name type="common">Amphipod</name>
    <dbReference type="NCBI Taxonomy" id="294128"/>
    <lineage>
        <taxon>Eukaryota</taxon>
        <taxon>Metazoa</taxon>
        <taxon>Ecdysozoa</taxon>
        <taxon>Arthropoda</taxon>
        <taxon>Crustacea</taxon>
        <taxon>Multicrustacea</taxon>
        <taxon>Malacostraca</taxon>
        <taxon>Eumalacostraca</taxon>
        <taxon>Peracarida</taxon>
        <taxon>Amphipoda</taxon>
        <taxon>Senticaudata</taxon>
        <taxon>Talitrida</taxon>
        <taxon>Talitroidea</taxon>
        <taxon>Hyalellidae</taxon>
        <taxon>Hyalella</taxon>
    </lineage>
</organism>
<keyword evidence="4" id="KW-0472">Membrane</keyword>
<dbReference type="AlphaFoldDB" id="A0A8B7P389"/>
<proteinExistence type="inferred from homology"/>
<dbReference type="InterPro" id="IPR050271">
    <property type="entry name" value="UDP-glycosyltransferase"/>
</dbReference>
<feature type="transmembrane region" description="Helical" evidence="4">
    <location>
        <begin position="479"/>
        <end position="499"/>
    </location>
</feature>
<dbReference type="Proteomes" id="UP000694843">
    <property type="component" value="Unplaced"/>
</dbReference>
<reference evidence="7" key="1">
    <citation type="submission" date="2025-08" db="UniProtKB">
        <authorList>
            <consortium name="RefSeq"/>
        </authorList>
    </citation>
    <scope>IDENTIFICATION</scope>
    <source>
        <tissue evidence="7">Whole organism</tissue>
    </source>
</reference>
<keyword evidence="4" id="KW-0812">Transmembrane</keyword>
<evidence type="ECO:0000256" key="5">
    <source>
        <dbReference type="SAM" id="SignalP"/>
    </source>
</evidence>
<dbReference type="Pfam" id="PF00201">
    <property type="entry name" value="UDPGT"/>
    <property type="match status" value="1"/>
</dbReference>
<protein>
    <submittedName>
        <fullName evidence="7">UDP-glycosyltransferase UGT5</fullName>
    </submittedName>
</protein>
<evidence type="ECO:0000313" key="6">
    <source>
        <dbReference type="Proteomes" id="UP000694843"/>
    </source>
</evidence>
<evidence type="ECO:0000313" key="7">
    <source>
        <dbReference type="RefSeq" id="XP_018020420.1"/>
    </source>
</evidence>
<dbReference type="FunFam" id="3.40.50.2000:FF:000021">
    <property type="entry name" value="UDP-glucuronosyltransferase"/>
    <property type="match status" value="1"/>
</dbReference>
<dbReference type="PANTHER" id="PTHR48043:SF145">
    <property type="entry name" value="FI06409P-RELATED"/>
    <property type="match status" value="1"/>
</dbReference>
<evidence type="ECO:0000256" key="1">
    <source>
        <dbReference type="ARBA" id="ARBA00009995"/>
    </source>
</evidence>
<evidence type="ECO:0000256" key="3">
    <source>
        <dbReference type="ARBA" id="ARBA00022679"/>
    </source>
</evidence>
<dbReference type="RefSeq" id="XP_018020420.1">
    <property type="nucleotide sequence ID" value="XM_018164931.2"/>
</dbReference>
<feature type="signal peptide" evidence="5">
    <location>
        <begin position="1"/>
        <end position="17"/>
    </location>
</feature>
<name>A0A8B7P389_HYAAZ</name>
<evidence type="ECO:0000256" key="4">
    <source>
        <dbReference type="SAM" id="Phobius"/>
    </source>
</evidence>